<dbReference type="EMBL" id="JAVFKD010000015">
    <property type="protein sequence ID" value="KAK5989572.1"/>
    <property type="molecule type" value="Genomic_DNA"/>
</dbReference>
<evidence type="ECO:0000313" key="2">
    <source>
        <dbReference type="EMBL" id="KAK5989572.1"/>
    </source>
</evidence>
<sequence length="199" mass="22144">MQKSAERWHIAALQSQQAKLSQHLQNGTLVGYRPSEQEILTSMMLLYFELISPSATASWLKHLSGVAILLQLRGPEHCQTGAMNLLFRSLRLLMVYCSLRSGEPSTFASKQWQTVPFVLSGKTDIDRLIDILLLASNLLTTVGVKNSTSEKGMAYSTGPSLQVSITELLAQVTLHEKQYRHMTCYVSNEQTVSVKASEN</sequence>
<keyword evidence="1" id="KW-0539">Nucleus</keyword>
<gene>
    <name evidence="2" type="ORF">PT974_11099</name>
</gene>
<dbReference type="PANTHER" id="PTHR38111:SF2">
    <property type="entry name" value="FINGER DOMAIN PROTEIN, PUTATIVE (AFU_ORTHOLOGUE AFUA_1G01560)-RELATED"/>
    <property type="match status" value="1"/>
</dbReference>
<dbReference type="Pfam" id="PF11951">
    <property type="entry name" value="Fungal_trans_2"/>
    <property type="match status" value="1"/>
</dbReference>
<name>A0ABR0SBL4_9HYPO</name>
<dbReference type="Proteomes" id="UP001338125">
    <property type="component" value="Unassembled WGS sequence"/>
</dbReference>
<accession>A0ABR0SBL4</accession>
<evidence type="ECO:0000313" key="3">
    <source>
        <dbReference type="Proteomes" id="UP001338125"/>
    </source>
</evidence>
<keyword evidence="3" id="KW-1185">Reference proteome</keyword>
<dbReference type="PANTHER" id="PTHR38111">
    <property type="entry name" value="ZN(2)-C6 FUNGAL-TYPE DOMAIN-CONTAINING PROTEIN-RELATED"/>
    <property type="match status" value="1"/>
</dbReference>
<proteinExistence type="predicted"/>
<organism evidence="2 3">
    <name type="scientific">Cladobotryum mycophilum</name>
    <dbReference type="NCBI Taxonomy" id="491253"/>
    <lineage>
        <taxon>Eukaryota</taxon>
        <taxon>Fungi</taxon>
        <taxon>Dikarya</taxon>
        <taxon>Ascomycota</taxon>
        <taxon>Pezizomycotina</taxon>
        <taxon>Sordariomycetes</taxon>
        <taxon>Hypocreomycetidae</taxon>
        <taxon>Hypocreales</taxon>
        <taxon>Hypocreaceae</taxon>
        <taxon>Cladobotryum</taxon>
    </lineage>
</organism>
<dbReference type="InterPro" id="IPR053178">
    <property type="entry name" value="Osmoadaptation_assoc"/>
</dbReference>
<protein>
    <submittedName>
        <fullName evidence="2">Uncharacterized protein</fullName>
    </submittedName>
</protein>
<evidence type="ECO:0000256" key="1">
    <source>
        <dbReference type="ARBA" id="ARBA00023242"/>
    </source>
</evidence>
<dbReference type="InterPro" id="IPR021858">
    <property type="entry name" value="Fun_TF"/>
</dbReference>
<reference evidence="2 3" key="1">
    <citation type="submission" date="2024-01" db="EMBL/GenBank/DDBJ databases">
        <title>Complete genome of Cladobotryum mycophilum ATHUM6906.</title>
        <authorList>
            <person name="Christinaki A.C."/>
            <person name="Myridakis A.I."/>
            <person name="Kouvelis V.N."/>
        </authorList>
    </citation>
    <scope>NUCLEOTIDE SEQUENCE [LARGE SCALE GENOMIC DNA]</scope>
    <source>
        <strain evidence="2 3">ATHUM6906</strain>
    </source>
</reference>
<comment type="caution">
    <text evidence="2">The sequence shown here is derived from an EMBL/GenBank/DDBJ whole genome shotgun (WGS) entry which is preliminary data.</text>
</comment>